<evidence type="ECO:0000256" key="8">
    <source>
        <dbReference type="ARBA" id="ARBA00023136"/>
    </source>
</evidence>
<evidence type="ECO:0000256" key="10">
    <source>
        <dbReference type="RuleBase" id="RU367007"/>
    </source>
</evidence>
<keyword evidence="6 10" id="KW-0812">Transmembrane</keyword>
<comment type="pathway">
    <text evidence="2 10">Protein modification; protein glycosylation.</text>
</comment>
<evidence type="ECO:0000313" key="13">
    <source>
        <dbReference type="EMBL" id="SJN35201.1"/>
    </source>
</evidence>
<keyword evidence="5 10" id="KW-0808">Transferase</keyword>
<dbReference type="UniPathway" id="UPA00378"/>
<feature type="transmembrane region" description="Helical" evidence="10">
    <location>
        <begin position="248"/>
        <end position="280"/>
    </location>
</feature>
<dbReference type="EMBL" id="FUKP01000067">
    <property type="protein sequence ID" value="SJN35201.1"/>
    <property type="molecule type" value="Genomic_DNA"/>
</dbReference>
<evidence type="ECO:0000256" key="3">
    <source>
        <dbReference type="ARBA" id="ARBA00007222"/>
    </source>
</evidence>
<sequence length="543" mass="60184">MPRTSVAPPSRALTGARAGDPFSEAALRARLDVRTAAMTRWDWVVPLLIALAAGVMRFTALDFPDRLVFDETYYPKDAWSLLHYGYERSWPDDVNDAFAEGTATPDPDPAYVVHPPLGKWLIGLGMLVFGLDNGYGWRSAAALAGTLSVLLTVLIGRRLFRSLTLGALAGVLLATEGHHLILSRIGLLDIFLSFFVVAAFWALLKDRDDGRAQLARRLASSLGAAGDHACRRRLLASGPLLGSRPWRLAAGLLLGAGCAVKLSGLAFMAVFGLMTVLWDMEARRTAGIRHWLRAGVTHDGLGAFLAVVGGGLAVYLASWTGWFLSSDGYYRQWGAENPPSAWWEHLLPDALRSLIHYHQESTNFHEGLTSPHDYASSPWTWPFMGRPVSYFYEGGDPGEAPCIGMDVTCSSAITDIANPLLWWSGLVAVLVSLWLWIARRDWRAGALLGAYLAGQVVWFLWPERTMFFFYTVAYEPFLVLMVVLMLSVLLRPGTRLGRRGGALIIVAYTLLVLAVSVFFLPLWTGEVLPYDHWRWRMWFASWI</sequence>
<dbReference type="Pfam" id="PF02366">
    <property type="entry name" value="PMT"/>
    <property type="match status" value="1"/>
</dbReference>
<dbReference type="PANTHER" id="PTHR10050:SF46">
    <property type="entry name" value="PROTEIN O-MANNOSYL-TRANSFERASE 2"/>
    <property type="match status" value="1"/>
</dbReference>
<feature type="transmembrane region" description="Helical" evidence="10">
    <location>
        <begin position="420"/>
        <end position="437"/>
    </location>
</feature>
<feature type="domain" description="ArnT-like N-terminal" evidence="11">
    <location>
        <begin position="51"/>
        <end position="205"/>
    </location>
</feature>
<dbReference type="GO" id="GO:0012505">
    <property type="term" value="C:endomembrane system"/>
    <property type="evidence" value="ECO:0007669"/>
    <property type="project" value="UniProtKB-SubCell"/>
</dbReference>
<dbReference type="InterPro" id="IPR027005">
    <property type="entry name" value="PMT-like"/>
</dbReference>
<dbReference type="EC" id="2.4.1.-" evidence="10"/>
<keyword evidence="7 10" id="KW-1133">Transmembrane helix</keyword>
<dbReference type="Proteomes" id="UP000196230">
    <property type="component" value="Unassembled WGS sequence"/>
</dbReference>
<evidence type="ECO:0000313" key="14">
    <source>
        <dbReference type="Proteomes" id="UP000196230"/>
    </source>
</evidence>
<evidence type="ECO:0000256" key="6">
    <source>
        <dbReference type="ARBA" id="ARBA00022692"/>
    </source>
</evidence>
<dbReference type="Pfam" id="PF16192">
    <property type="entry name" value="PMT_4TMC"/>
    <property type="match status" value="1"/>
</dbReference>
<evidence type="ECO:0000259" key="12">
    <source>
        <dbReference type="Pfam" id="PF16192"/>
    </source>
</evidence>
<evidence type="ECO:0000256" key="4">
    <source>
        <dbReference type="ARBA" id="ARBA00022676"/>
    </source>
</evidence>
<evidence type="ECO:0000256" key="1">
    <source>
        <dbReference type="ARBA" id="ARBA00004127"/>
    </source>
</evidence>
<feature type="transmembrane region" description="Helical" evidence="10">
    <location>
        <begin position="467"/>
        <end position="490"/>
    </location>
</feature>
<dbReference type="GO" id="GO:0004169">
    <property type="term" value="F:dolichyl-phosphate-mannose-protein mannosyltransferase activity"/>
    <property type="evidence" value="ECO:0007669"/>
    <property type="project" value="UniProtKB-UniRule"/>
</dbReference>
<evidence type="ECO:0000256" key="5">
    <source>
        <dbReference type="ARBA" id="ARBA00022679"/>
    </source>
</evidence>
<evidence type="ECO:0000256" key="9">
    <source>
        <dbReference type="ARBA" id="ARBA00093617"/>
    </source>
</evidence>
<dbReference type="PANTHER" id="PTHR10050">
    <property type="entry name" value="DOLICHYL-PHOSPHATE-MANNOSE--PROTEIN MANNOSYLTRANSFERASE"/>
    <property type="match status" value="1"/>
</dbReference>
<organism evidence="13 14">
    <name type="scientific">Micrococcus lylae</name>
    <dbReference type="NCBI Taxonomy" id="1273"/>
    <lineage>
        <taxon>Bacteria</taxon>
        <taxon>Bacillati</taxon>
        <taxon>Actinomycetota</taxon>
        <taxon>Actinomycetes</taxon>
        <taxon>Micrococcales</taxon>
        <taxon>Micrococcaceae</taxon>
        <taxon>Micrococcus</taxon>
    </lineage>
</organism>
<reference evidence="13 14" key="1">
    <citation type="submission" date="2017-02" db="EMBL/GenBank/DDBJ databases">
        <authorList>
            <person name="Peterson S.W."/>
        </authorList>
    </citation>
    <scope>NUCLEOTIDE SEQUENCE [LARGE SCALE GENOMIC DNA]</scope>
    <source>
        <strain evidence="13 14">2B3F</strain>
    </source>
</reference>
<dbReference type="InterPro" id="IPR003342">
    <property type="entry name" value="ArnT-like_N"/>
</dbReference>
<evidence type="ECO:0000259" key="11">
    <source>
        <dbReference type="Pfam" id="PF02366"/>
    </source>
</evidence>
<accession>A0A1R4JSG9</accession>
<dbReference type="AlphaFoldDB" id="A0A1R4JSG9"/>
<feature type="domain" description="Protein O-mannosyl-transferase C-terminal four TM" evidence="12">
    <location>
        <begin position="351"/>
        <end position="542"/>
    </location>
</feature>
<name>A0A1R4JSG9_9MICC</name>
<keyword evidence="8 10" id="KW-0472">Membrane</keyword>
<evidence type="ECO:0000256" key="7">
    <source>
        <dbReference type="ARBA" id="ARBA00022989"/>
    </source>
</evidence>
<comment type="function">
    <text evidence="10">Protein O-mannosyltransferase that catalyzes the transfer of a single mannose residue from a polyprenol phospho-mannosyl lipidic donor to the hydroxyl group of selected serine and threonine residues in acceptor proteins.</text>
</comment>
<feature type="transmembrane region" description="Helical" evidence="10">
    <location>
        <begin position="502"/>
        <end position="523"/>
    </location>
</feature>
<feature type="transmembrane region" description="Helical" evidence="10">
    <location>
        <begin position="185"/>
        <end position="204"/>
    </location>
</feature>
<dbReference type="InterPro" id="IPR032421">
    <property type="entry name" value="PMT_4TMC"/>
</dbReference>
<feature type="transmembrane region" description="Helical" evidence="10">
    <location>
        <begin position="43"/>
        <end position="60"/>
    </location>
</feature>
<evidence type="ECO:0000256" key="2">
    <source>
        <dbReference type="ARBA" id="ARBA00004922"/>
    </source>
</evidence>
<keyword evidence="10" id="KW-1003">Cell membrane</keyword>
<protein>
    <recommendedName>
        <fullName evidence="9 10">Polyprenol-phosphate-mannose--protein mannosyltransferase</fullName>
        <ecNumber evidence="10">2.4.1.-</ecNumber>
    </recommendedName>
</protein>
<dbReference type="RefSeq" id="WP_087134553.1">
    <property type="nucleotide sequence ID" value="NZ_FUKP01000067.1"/>
</dbReference>
<keyword evidence="4 10" id="KW-0328">Glycosyltransferase</keyword>
<gene>
    <name evidence="13" type="ORF">FM125_10495</name>
</gene>
<feature type="transmembrane region" description="Helical" evidence="10">
    <location>
        <begin position="135"/>
        <end position="155"/>
    </location>
</feature>
<dbReference type="GO" id="GO:0005886">
    <property type="term" value="C:plasma membrane"/>
    <property type="evidence" value="ECO:0007669"/>
    <property type="project" value="UniProtKB-SubCell"/>
</dbReference>
<comment type="subcellular location">
    <subcellularLocation>
        <location evidence="10">Cell membrane</location>
    </subcellularLocation>
    <subcellularLocation>
        <location evidence="1">Endomembrane system</location>
        <topology evidence="1">Multi-pass membrane protein</topology>
    </subcellularLocation>
</comment>
<feature type="transmembrane region" description="Helical" evidence="10">
    <location>
        <begin position="301"/>
        <end position="324"/>
    </location>
</feature>
<comment type="similarity">
    <text evidence="3 10">Belongs to the glycosyltransferase 39 family.</text>
</comment>
<feature type="transmembrane region" description="Helical" evidence="10">
    <location>
        <begin position="444"/>
        <end position="461"/>
    </location>
</feature>
<proteinExistence type="inferred from homology"/>